<proteinExistence type="inferred from homology"/>
<keyword evidence="3" id="KW-0813">Transport</keyword>
<reference evidence="9" key="1">
    <citation type="submission" date="2022-05" db="EMBL/GenBank/DDBJ databases">
        <title>Expanded diversity of anoxic marine methylotrophy in a Black Sea sulfate reducing microorganism.</title>
        <authorList>
            <person name="Fischer P.Q."/>
            <person name="Stams A.J.M."/>
            <person name="Villanueva L."/>
            <person name="Sousa D.Z."/>
        </authorList>
    </citation>
    <scope>NUCLEOTIDE SEQUENCE</scope>
    <source>
        <strain evidence="9">P130</strain>
    </source>
</reference>
<dbReference type="InterPro" id="IPR005746">
    <property type="entry name" value="Thioredoxin"/>
</dbReference>
<evidence type="ECO:0000259" key="8">
    <source>
        <dbReference type="PROSITE" id="PS51352"/>
    </source>
</evidence>
<evidence type="ECO:0000256" key="5">
    <source>
        <dbReference type="ARBA" id="ARBA00023157"/>
    </source>
</evidence>
<dbReference type="SUPFAM" id="SSF52833">
    <property type="entry name" value="Thioredoxin-like"/>
    <property type="match status" value="1"/>
</dbReference>
<evidence type="ECO:0000313" key="9">
    <source>
        <dbReference type="EMBL" id="MDO0825532.1"/>
    </source>
</evidence>
<evidence type="ECO:0000256" key="6">
    <source>
        <dbReference type="ARBA" id="ARBA00023284"/>
    </source>
</evidence>
<keyword evidence="4" id="KW-0249">Electron transport</keyword>
<sequence length="104" mass="11650">MAVTVREITGEELDQLVIQGKVLVDFYSKTCGPCKMLSFVLKDIAKGIDDTEIVMLDYDVNKEAVEKYGVSGYPTLIFFENGQEVERMKGLQQKPVILQMIKAG</sequence>
<evidence type="ECO:0000256" key="3">
    <source>
        <dbReference type="ARBA" id="ARBA00022448"/>
    </source>
</evidence>
<dbReference type="InterPro" id="IPR013766">
    <property type="entry name" value="Thioredoxin_domain"/>
</dbReference>
<dbReference type="EMBL" id="JAMJEV010000027">
    <property type="protein sequence ID" value="MDO0825532.1"/>
    <property type="molecule type" value="Genomic_DNA"/>
</dbReference>
<dbReference type="InterPro" id="IPR036249">
    <property type="entry name" value="Thioredoxin-like_sf"/>
</dbReference>
<dbReference type="PANTHER" id="PTHR45663">
    <property type="entry name" value="GEO12009P1"/>
    <property type="match status" value="1"/>
</dbReference>
<dbReference type="Proteomes" id="UP001176021">
    <property type="component" value="Unassembled WGS sequence"/>
</dbReference>
<dbReference type="CDD" id="cd02947">
    <property type="entry name" value="TRX_family"/>
    <property type="match status" value="1"/>
</dbReference>
<dbReference type="PROSITE" id="PS51352">
    <property type="entry name" value="THIOREDOXIN_2"/>
    <property type="match status" value="1"/>
</dbReference>
<dbReference type="PROSITE" id="PS00194">
    <property type="entry name" value="THIOREDOXIN_1"/>
    <property type="match status" value="1"/>
</dbReference>
<dbReference type="Gene3D" id="3.40.30.10">
    <property type="entry name" value="Glutaredoxin"/>
    <property type="match status" value="1"/>
</dbReference>
<comment type="similarity">
    <text evidence="1 7">Belongs to the thioredoxin family.</text>
</comment>
<evidence type="ECO:0000313" key="10">
    <source>
        <dbReference type="Proteomes" id="UP001176021"/>
    </source>
</evidence>
<evidence type="ECO:0000256" key="2">
    <source>
        <dbReference type="ARBA" id="ARBA00020570"/>
    </source>
</evidence>
<keyword evidence="10" id="KW-1185">Reference proteome</keyword>
<evidence type="ECO:0000256" key="7">
    <source>
        <dbReference type="PIRNR" id="PIRNR000077"/>
    </source>
</evidence>
<evidence type="ECO:0000256" key="4">
    <source>
        <dbReference type="ARBA" id="ARBA00022982"/>
    </source>
</evidence>
<protein>
    <recommendedName>
        <fullName evidence="2 7">Thioredoxin</fullName>
    </recommendedName>
</protein>
<dbReference type="PANTHER" id="PTHR45663:SF11">
    <property type="entry name" value="GEO12009P1"/>
    <property type="match status" value="1"/>
</dbReference>
<dbReference type="RefSeq" id="WP_302050088.1">
    <property type="nucleotide sequence ID" value="NZ_JAMJEV010000027.1"/>
</dbReference>
<dbReference type="InterPro" id="IPR017937">
    <property type="entry name" value="Thioredoxin_CS"/>
</dbReference>
<organism evidence="9 10">
    <name type="scientific">Desulfosporosinus nitroreducens</name>
    <dbReference type="NCBI Taxonomy" id="2018668"/>
    <lineage>
        <taxon>Bacteria</taxon>
        <taxon>Bacillati</taxon>
        <taxon>Bacillota</taxon>
        <taxon>Clostridia</taxon>
        <taxon>Eubacteriales</taxon>
        <taxon>Desulfitobacteriaceae</taxon>
        <taxon>Desulfosporosinus</taxon>
    </lineage>
</organism>
<comment type="caution">
    <text evidence="9">The sequence shown here is derived from an EMBL/GenBank/DDBJ whole genome shotgun (WGS) entry which is preliminary data.</text>
</comment>
<feature type="domain" description="Thioredoxin" evidence="8">
    <location>
        <begin position="1"/>
        <end position="104"/>
    </location>
</feature>
<accession>A0ABT8QW27</accession>
<dbReference type="PIRSF" id="PIRSF000077">
    <property type="entry name" value="Thioredoxin"/>
    <property type="match status" value="1"/>
</dbReference>
<keyword evidence="5" id="KW-1015">Disulfide bond</keyword>
<keyword evidence="6" id="KW-0676">Redox-active center</keyword>
<evidence type="ECO:0000256" key="1">
    <source>
        <dbReference type="ARBA" id="ARBA00008987"/>
    </source>
</evidence>
<dbReference type="Pfam" id="PF00085">
    <property type="entry name" value="Thioredoxin"/>
    <property type="match status" value="1"/>
</dbReference>
<gene>
    <name evidence="9" type="ORF">M8H41_22210</name>
</gene>
<name>A0ABT8QW27_9FIRM</name>